<sequence length="161" mass="17921">MTSPWQDTPKEPGRSARDDIIALLARREYSASELDERLRRKGHEEDAIDTALTALQEEGLQSDARFTEHFVRSHVARGQGEIKIASALYQRGIDAAMARQALADSGTDWFSLACEVLARRFSDPGSTPAEQAKRLRYLASRGFNGEQSRHALACAFDPSRD</sequence>
<dbReference type="RefSeq" id="WP_250935832.1">
    <property type="nucleotide sequence ID" value="NZ_JAMLJK010000001.1"/>
</dbReference>
<protein>
    <recommendedName>
        <fullName evidence="3 5">Regulatory protein RecX</fullName>
    </recommendedName>
</protein>
<name>A0AA41ZD86_9GAMM</name>
<comment type="function">
    <text evidence="5">Modulates RecA activity.</text>
</comment>
<dbReference type="Pfam" id="PF21981">
    <property type="entry name" value="RecX_HTH3"/>
    <property type="match status" value="1"/>
</dbReference>
<dbReference type="InterPro" id="IPR036388">
    <property type="entry name" value="WH-like_DNA-bd_sf"/>
</dbReference>
<evidence type="ECO:0000256" key="1">
    <source>
        <dbReference type="ARBA" id="ARBA00004496"/>
    </source>
</evidence>
<dbReference type="Pfam" id="PF21982">
    <property type="entry name" value="RecX_HTH1"/>
    <property type="match status" value="1"/>
</dbReference>
<feature type="domain" description="RecX first three-helical" evidence="8">
    <location>
        <begin position="16"/>
        <end position="53"/>
    </location>
</feature>
<dbReference type="InterPro" id="IPR053926">
    <property type="entry name" value="RecX_HTH_1st"/>
</dbReference>
<accession>A0AA41ZD86</accession>
<evidence type="ECO:0000256" key="5">
    <source>
        <dbReference type="HAMAP-Rule" id="MF_01114"/>
    </source>
</evidence>
<keyword evidence="10" id="KW-1185">Reference proteome</keyword>
<keyword evidence="4 5" id="KW-0963">Cytoplasm</keyword>
<dbReference type="Proteomes" id="UP001165678">
    <property type="component" value="Unassembled WGS sequence"/>
</dbReference>
<dbReference type="HAMAP" id="MF_01114">
    <property type="entry name" value="RecX"/>
    <property type="match status" value="1"/>
</dbReference>
<evidence type="ECO:0000313" key="9">
    <source>
        <dbReference type="EMBL" id="MCX2522687.1"/>
    </source>
</evidence>
<dbReference type="AlphaFoldDB" id="A0AA41ZD86"/>
<comment type="similarity">
    <text evidence="2 5">Belongs to the RecX family.</text>
</comment>
<feature type="domain" description="RecX second three-helical" evidence="6">
    <location>
        <begin position="62"/>
        <end position="102"/>
    </location>
</feature>
<dbReference type="PANTHER" id="PTHR33602">
    <property type="entry name" value="REGULATORY PROTEIN RECX FAMILY PROTEIN"/>
    <property type="match status" value="1"/>
</dbReference>
<dbReference type="Pfam" id="PF02631">
    <property type="entry name" value="RecX_HTH2"/>
    <property type="match status" value="1"/>
</dbReference>
<dbReference type="InterPro" id="IPR053924">
    <property type="entry name" value="RecX_HTH_2nd"/>
</dbReference>
<evidence type="ECO:0000256" key="2">
    <source>
        <dbReference type="ARBA" id="ARBA00009695"/>
    </source>
</evidence>
<evidence type="ECO:0000256" key="3">
    <source>
        <dbReference type="ARBA" id="ARBA00018111"/>
    </source>
</evidence>
<dbReference type="GO" id="GO:0005737">
    <property type="term" value="C:cytoplasm"/>
    <property type="evidence" value="ECO:0007669"/>
    <property type="project" value="UniProtKB-SubCell"/>
</dbReference>
<dbReference type="Gene3D" id="1.10.10.10">
    <property type="entry name" value="Winged helix-like DNA-binding domain superfamily/Winged helix DNA-binding domain"/>
    <property type="match status" value="3"/>
</dbReference>
<comment type="subcellular location">
    <subcellularLocation>
        <location evidence="1 5">Cytoplasm</location>
    </subcellularLocation>
</comment>
<comment type="caution">
    <text evidence="9">The sequence shown here is derived from an EMBL/GenBank/DDBJ whole genome shotgun (WGS) entry which is preliminary data.</text>
</comment>
<evidence type="ECO:0000256" key="4">
    <source>
        <dbReference type="ARBA" id="ARBA00022490"/>
    </source>
</evidence>
<feature type="domain" description="RecX third three-helical" evidence="7">
    <location>
        <begin position="110"/>
        <end position="152"/>
    </location>
</feature>
<evidence type="ECO:0000259" key="7">
    <source>
        <dbReference type="Pfam" id="PF21981"/>
    </source>
</evidence>
<dbReference type="InterPro" id="IPR053925">
    <property type="entry name" value="RecX_HTH_3rd"/>
</dbReference>
<reference evidence="9" key="1">
    <citation type="submission" date="2022-11" db="EMBL/GenBank/DDBJ databases">
        <title>Larsenimonas rhizosphaerae sp. nov., isolated from a tidal mudflat.</title>
        <authorList>
            <person name="Lee S.D."/>
            <person name="Kim I.S."/>
        </authorList>
    </citation>
    <scope>NUCLEOTIDE SEQUENCE</scope>
    <source>
        <strain evidence="9">GH2-1</strain>
    </source>
</reference>
<dbReference type="InterPro" id="IPR003783">
    <property type="entry name" value="Regulatory_RecX"/>
</dbReference>
<evidence type="ECO:0000259" key="8">
    <source>
        <dbReference type="Pfam" id="PF21982"/>
    </source>
</evidence>
<dbReference type="PANTHER" id="PTHR33602:SF1">
    <property type="entry name" value="REGULATORY PROTEIN RECX FAMILY PROTEIN"/>
    <property type="match status" value="1"/>
</dbReference>
<gene>
    <name evidence="5" type="primary">recX</name>
    <name evidence="9" type="ORF">OQ287_00330</name>
</gene>
<dbReference type="GO" id="GO:0006282">
    <property type="term" value="P:regulation of DNA repair"/>
    <property type="evidence" value="ECO:0007669"/>
    <property type="project" value="UniProtKB-UniRule"/>
</dbReference>
<evidence type="ECO:0000259" key="6">
    <source>
        <dbReference type="Pfam" id="PF02631"/>
    </source>
</evidence>
<proteinExistence type="inferred from homology"/>
<evidence type="ECO:0000313" key="10">
    <source>
        <dbReference type="Proteomes" id="UP001165678"/>
    </source>
</evidence>
<dbReference type="EMBL" id="JAPIVE010000001">
    <property type="protein sequence ID" value="MCX2522687.1"/>
    <property type="molecule type" value="Genomic_DNA"/>
</dbReference>
<organism evidence="9 10">
    <name type="scientific">Larsenimonas rhizosphaerae</name>
    <dbReference type="NCBI Taxonomy" id="2944682"/>
    <lineage>
        <taxon>Bacteria</taxon>
        <taxon>Pseudomonadati</taxon>
        <taxon>Pseudomonadota</taxon>
        <taxon>Gammaproteobacteria</taxon>
        <taxon>Oceanospirillales</taxon>
        <taxon>Halomonadaceae</taxon>
        <taxon>Larsenimonas</taxon>
    </lineage>
</organism>